<dbReference type="Proteomes" id="UP000272942">
    <property type="component" value="Unassembled WGS sequence"/>
</dbReference>
<reference evidence="3" key="1">
    <citation type="submission" date="2016-06" db="UniProtKB">
        <authorList>
            <consortium name="WormBaseParasite"/>
        </authorList>
    </citation>
    <scope>IDENTIFICATION</scope>
</reference>
<dbReference type="OrthoDB" id="6227998at2759"/>
<evidence type="ECO:0000313" key="3">
    <source>
        <dbReference type="WBParaSite" id="ECPE_0001391601-mRNA-1"/>
    </source>
</evidence>
<dbReference type="AlphaFoldDB" id="A0A183B3U1"/>
<dbReference type="EMBL" id="UZAN01056186">
    <property type="protein sequence ID" value="VDP91148.1"/>
    <property type="molecule type" value="Genomic_DNA"/>
</dbReference>
<protein>
    <submittedName>
        <fullName evidence="1 3">Uncharacterized protein</fullName>
    </submittedName>
</protein>
<dbReference type="WBParaSite" id="ECPE_0001391601-mRNA-1">
    <property type="protein sequence ID" value="ECPE_0001391601-mRNA-1"/>
    <property type="gene ID" value="ECPE_0001391601"/>
</dbReference>
<evidence type="ECO:0000313" key="2">
    <source>
        <dbReference type="Proteomes" id="UP000272942"/>
    </source>
</evidence>
<name>A0A183B3U1_9TREM</name>
<keyword evidence="2" id="KW-1185">Reference proteome</keyword>
<gene>
    <name evidence="1" type="ORF">ECPE_LOCUS13876</name>
</gene>
<proteinExistence type="predicted"/>
<accession>A0A183B3U1</accession>
<organism evidence="3">
    <name type="scientific">Echinostoma caproni</name>
    <dbReference type="NCBI Taxonomy" id="27848"/>
    <lineage>
        <taxon>Eukaryota</taxon>
        <taxon>Metazoa</taxon>
        <taxon>Spiralia</taxon>
        <taxon>Lophotrochozoa</taxon>
        <taxon>Platyhelminthes</taxon>
        <taxon>Trematoda</taxon>
        <taxon>Digenea</taxon>
        <taxon>Plagiorchiida</taxon>
        <taxon>Echinostomata</taxon>
        <taxon>Echinostomatoidea</taxon>
        <taxon>Echinostomatidae</taxon>
        <taxon>Echinostoma</taxon>
    </lineage>
</organism>
<reference evidence="1 2" key="2">
    <citation type="submission" date="2018-11" db="EMBL/GenBank/DDBJ databases">
        <authorList>
            <consortium name="Pathogen Informatics"/>
        </authorList>
    </citation>
    <scope>NUCLEOTIDE SEQUENCE [LARGE SCALE GENOMIC DNA]</scope>
    <source>
        <strain evidence="1 2">Egypt</strain>
    </source>
</reference>
<sequence length="141" mass="15929">MKGLPSQQESSISLKANEAVGDYHVTTEVREHYAPSQLRPRGMVRRRDMIQPAPVDVPLESLTVYKTSFLGKSCARIRRFQPIDEGINGLETTVQRANKQINESGTHKLKETDKSCAIDDQDASNVSFVHWAEIQAEVYRE</sequence>
<evidence type="ECO:0000313" key="1">
    <source>
        <dbReference type="EMBL" id="VDP91148.1"/>
    </source>
</evidence>